<keyword evidence="3" id="KW-1185">Reference proteome</keyword>
<evidence type="ECO:0000313" key="2">
    <source>
        <dbReference type="EMBL" id="KRN06205.1"/>
    </source>
</evidence>
<dbReference type="RefSeq" id="WP_034988164.1">
    <property type="nucleotide sequence ID" value="NZ_AYZF01000013.1"/>
</dbReference>
<dbReference type="AlphaFoldDB" id="A0A023CX85"/>
<dbReference type="PIRSF" id="PIRSF021290">
    <property type="entry name" value="DUF1273"/>
    <property type="match status" value="1"/>
</dbReference>
<dbReference type="Pfam" id="PF06908">
    <property type="entry name" value="YpsA"/>
    <property type="match status" value="1"/>
</dbReference>
<dbReference type="InterPro" id="IPR010697">
    <property type="entry name" value="YspA"/>
</dbReference>
<dbReference type="Gene3D" id="3.40.50.450">
    <property type="match status" value="1"/>
</dbReference>
<accession>A0A023CX85</accession>
<dbReference type="HAMAP" id="MF_01575">
    <property type="entry name" value="UPF0398"/>
    <property type="match status" value="1"/>
</dbReference>
<evidence type="ECO:0000313" key="3">
    <source>
        <dbReference type="Proteomes" id="UP000050961"/>
    </source>
</evidence>
<dbReference type="SUPFAM" id="SSF102405">
    <property type="entry name" value="MCP/YpsA-like"/>
    <property type="match status" value="1"/>
</dbReference>
<comment type="caution">
    <text evidence="2">The sequence shown here is derived from an EMBL/GenBank/DDBJ whole genome shotgun (WGS) entry which is preliminary data.</text>
</comment>
<dbReference type="PANTHER" id="PTHR38440">
    <property type="entry name" value="UPF0398 PROTEIN YPSA"/>
    <property type="match status" value="1"/>
</dbReference>
<dbReference type="PANTHER" id="PTHR38440:SF1">
    <property type="entry name" value="UPF0398 PROTEIN SPR0331"/>
    <property type="match status" value="1"/>
</dbReference>
<organism evidence="2 3">
    <name type="scientific">Liquorilactobacillus sucicola DSM 21376 = JCM 15457</name>
    <dbReference type="NCBI Taxonomy" id="1423806"/>
    <lineage>
        <taxon>Bacteria</taxon>
        <taxon>Bacillati</taxon>
        <taxon>Bacillota</taxon>
        <taxon>Bacilli</taxon>
        <taxon>Lactobacillales</taxon>
        <taxon>Lactobacillaceae</taxon>
        <taxon>Liquorilactobacillus</taxon>
    </lineage>
</organism>
<sequence length="187" mass="22426">MRLWITGYRSYELNVFKKDDPKVEVLKNVLREMLIQKLEEGLEWLITGGQLGVEQWSIEVALELQKQYPELKVAMILPYSDFEKNWKEDKQLTFNVLRTKVDFSANTSSEPYKAPQQLKNWQQFMLEHTDQMMLIYDPEFEGKTKYDYNMAKKYQKKQNYPIITVDMDQLQTSANDYFERKSENDLH</sequence>
<dbReference type="STRING" id="1423806.FD15_GL001401"/>
<reference evidence="2 3" key="1">
    <citation type="journal article" date="2015" name="Genome Announc.">
        <title>Expanding the biotechnology potential of lactobacilli through comparative genomics of 213 strains and associated genera.</title>
        <authorList>
            <person name="Sun Z."/>
            <person name="Harris H.M."/>
            <person name="McCann A."/>
            <person name="Guo C."/>
            <person name="Argimon S."/>
            <person name="Zhang W."/>
            <person name="Yang X."/>
            <person name="Jeffery I.B."/>
            <person name="Cooney J.C."/>
            <person name="Kagawa T.F."/>
            <person name="Liu W."/>
            <person name="Song Y."/>
            <person name="Salvetti E."/>
            <person name="Wrobel A."/>
            <person name="Rasinkangas P."/>
            <person name="Parkhill J."/>
            <person name="Rea M.C."/>
            <person name="O'Sullivan O."/>
            <person name="Ritari J."/>
            <person name="Douillard F.P."/>
            <person name="Paul Ross R."/>
            <person name="Yang R."/>
            <person name="Briner A.E."/>
            <person name="Felis G.E."/>
            <person name="de Vos W.M."/>
            <person name="Barrangou R."/>
            <person name="Klaenhammer T.R."/>
            <person name="Caufield P.W."/>
            <person name="Cui Y."/>
            <person name="Zhang H."/>
            <person name="O'Toole P.W."/>
        </authorList>
    </citation>
    <scope>NUCLEOTIDE SEQUENCE [LARGE SCALE GENOMIC DNA]</scope>
    <source>
        <strain evidence="2 3">DSM 21376</strain>
    </source>
</reference>
<dbReference type="NCBIfam" id="NF010181">
    <property type="entry name" value="PRK13660.1"/>
    <property type="match status" value="1"/>
</dbReference>
<comment type="similarity">
    <text evidence="1">Belongs to the UPF0398 family.</text>
</comment>
<dbReference type="OrthoDB" id="2301957at2"/>
<evidence type="ECO:0000256" key="1">
    <source>
        <dbReference type="HAMAP-Rule" id="MF_01575"/>
    </source>
</evidence>
<proteinExistence type="inferred from homology"/>
<dbReference type="eggNOG" id="COG4474">
    <property type="taxonomic scope" value="Bacteria"/>
</dbReference>
<dbReference type="Proteomes" id="UP000050961">
    <property type="component" value="Unassembled WGS sequence"/>
</dbReference>
<protein>
    <recommendedName>
        <fullName evidence="1">UPF0398 protein FD15_GL001401</fullName>
    </recommendedName>
</protein>
<dbReference type="EMBL" id="AYZF01000013">
    <property type="protein sequence ID" value="KRN06205.1"/>
    <property type="molecule type" value="Genomic_DNA"/>
</dbReference>
<gene>
    <name evidence="2" type="ORF">FD15_GL001401</name>
</gene>
<name>A0A023CX85_9LACO</name>
<dbReference type="PATRIC" id="fig|1423806.3.peg.1421"/>